<comment type="cofactor">
    <cofactor evidence="4">
        <name>a divalent metal cation</name>
        <dbReference type="ChEBI" id="CHEBI:60240"/>
    </cofactor>
</comment>
<dbReference type="InterPro" id="IPR029052">
    <property type="entry name" value="Metallo-depent_PP-like"/>
</dbReference>
<proteinExistence type="inferred from homology"/>
<evidence type="ECO:0000256" key="1">
    <source>
        <dbReference type="ARBA" id="ARBA00008950"/>
    </source>
</evidence>
<evidence type="ECO:0000256" key="4">
    <source>
        <dbReference type="RuleBase" id="RU362039"/>
    </source>
</evidence>
<gene>
    <name evidence="6" type="ORF">BPMI_01561</name>
</gene>
<dbReference type="EMBL" id="LELG01000152">
    <property type="protein sequence ID" value="KMQ80141.1"/>
    <property type="molecule type" value="Genomic_DNA"/>
</dbReference>
<protein>
    <recommendedName>
        <fullName evidence="4">Phosphoesterase</fullName>
        <ecNumber evidence="4">3.1.4.-</ecNumber>
    </recommendedName>
</protein>
<evidence type="ECO:0000259" key="5">
    <source>
        <dbReference type="Pfam" id="PF12850"/>
    </source>
</evidence>
<dbReference type="InterPro" id="IPR024654">
    <property type="entry name" value="Calcineurin-like_PHP_lpxH"/>
</dbReference>
<dbReference type="Proteomes" id="UP000242951">
    <property type="component" value="Unassembled WGS sequence"/>
</dbReference>
<comment type="caution">
    <text evidence="6">The sequence shown here is derived from an EMBL/GenBank/DDBJ whole genome shotgun (WGS) entry which is preliminary data.</text>
</comment>
<keyword evidence="3" id="KW-0378">Hydrolase</keyword>
<dbReference type="PROSITE" id="PS01269">
    <property type="entry name" value="UPF0025"/>
    <property type="match status" value="1"/>
</dbReference>
<evidence type="ECO:0000313" key="6">
    <source>
        <dbReference type="EMBL" id="KMQ80141.1"/>
    </source>
</evidence>
<dbReference type="InterPro" id="IPR020935">
    <property type="entry name" value="PdiEstase_YfcE_CS"/>
</dbReference>
<keyword evidence="2 4" id="KW-0479">Metal-binding</keyword>
<dbReference type="SUPFAM" id="SSF56300">
    <property type="entry name" value="Metallo-dependent phosphatases"/>
    <property type="match status" value="1"/>
</dbReference>
<name>A0ABR5HL77_9BURK</name>
<dbReference type="InterPro" id="IPR000979">
    <property type="entry name" value="Phosphodiesterase_MJ0936/Vps29"/>
</dbReference>
<dbReference type="EC" id="3.1.4.-" evidence="4"/>
<sequence length="185" mass="19747">MPGGNGQEELTRIGIISDTHNLVRPEALDALQGVAHIIHAGDICKQAVLDALAPFAPLTVVRGNNDIGDDVAQLPEQARIELEGATIHVVHDIADMPGNLDGVDVVITGHSHKPVIERRGGVLFVNPGSAGPRRFRLPISLALMDIEKGRVVNCTLNCPQKLDIDLTFWGVFHGEVQRAVPAASS</sequence>
<dbReference type="Pfam" id="PF12850">
    <property type="entry name" value="Metallophos_2"/>
    <property type="match status" value="1"/>
</dbReference>
<evidence type="ECO:0000256" key="3">
    <source>
        <dbReference type="ARBA" id="ARBA00022801"/>
    </source>
</evidence>
<organism evidence="6 7">
    <name type="scientific">Candidatus Burkholderia pumila</name>
    <dbReference type="NCBI Taxonomy" id="1090375"/>
    <lineage>
        <taxon>Bacteria</taxon>
        <taxon>Pseudomonadati</taxon>
        <taxon>Pseudomonadota</taxon>
        <taxon>Betaproteobacteria</taxon>
        <taxon>Burkholderiales</taxon>
        <taxon>Burkholderiaceae</taxon>
        <taxon>Burkholderia</taxon>
    </lineage>
</organism>
<evidence type="ECO:0000313" key="7">
    <source>
        <dbReference type="Proteomes" id="UP000242951"/>
    </source>
</evidence>
<accession>A0ABR5HL77</accession>
<reference evidence="6 7" key="1">
    <citation type="submission" date="2015-06" db="EMBL/GenBank/DDBJ databases">
        <title>Comparative genomics of Burkholderia leaf nodule symbionts.</title>
        <authorList>
            <person name="Carlier A."/>
            <person name="Eberl L."/>
            <person name="Pinto-Carbo M."/>
        </authorList>
    </citation>
    <scope>NUCLEOTIDE SEQUENCE [LARGE SCALE GENOMIC DNA]</scope>
    <source>
        <strain evidence="6 7">UZHbot3</strain>
    </source>
</reference>
<evidence type="ECO:0000256" key="2">
    <source>
        <dbReference type="ARBA" id="ARBA00022723"/>
    </source>
</evidence>
<comment type="similarity">
    <text evidence="1 4">Belongs to the metallophosphoesterase superfamily. YfcE family.</text>
</comment>
<keyword evidence="7" id="KW-1185">Reference proteome</keyword>
<feature type="domain" description="Calcineurin-like phosphoesterase" evidence="5">
    <location>
        <begin position="12"/>
        <end position="148"/>
    </location>
</feature>
<dbReference type="Gene3D" id="3.60.21.10">
    <property type="match status" value="1"/>
</dbReference>
<dbReference type="PANTHER" id="PTHR11124">
    <property type="entry name" value="VACUOLAR SORTING PROTEIN VPS29"/>
    <property type="match status" value="1"/>
</dbReference>
<dbReference type="NCBIfam" id="TIGR00040">
    <property type="entry name" value="yfcE"/>
    <property type="match status" value="1"/>
</dbReference>